<comment type="caution">
    <text evidence="3">The sequence shown here is derived from an EMBL/GenBank/DDBJ whole genome shotgun (WGS) entry which is preliminary data.</text>
</comment>
<dbReference type="EMBL" id="AVOT02001868">
    <property type="protein sequence ID" value="MBW0468461.1"/>
    <property type="molecule type" value="Genomic_DNA"/>
</dbReference>
<protein>
    <submittedName>
        <fullName evidence="3">Uncharacterized protein</fullName>
    </submittedName>
</protein>
<proteinExistence type="predicted"/>
<dbReference type="AlphaFoldDB" id="A0A9Q3GIA0"/>
<feature type="coiled-coil region" evidence="1">
    <location>
        <begin position="362"/>
        <end position="398"/>
    </location>
</feature>
<keyword evidence="4" id="KW-1185">Reference proteome</keyword>
<dbReference type="OrthoDB" id="2414509at2759"/>
<organism evidence="3 4">
    <name type="scientific">Austropuccinia psidii MF-1</name>
    <dbReference type="NCBI Taxonomy" id="1389203"/>
    <lineage>
        <taxon>Eukaryota</taxon>
        <taxon>Fungi</taxon>
        <taxon>Dikarya</taxon>
        <taxon>Basidiomycota</taxon>
        <taxon>Pucciniomycotina</taxon>
        <taxon>Pucciniomycetes</taxon>
        <taxon>Pucciniales</taxon>
        <taxon>Sphaerophragmiaceae</taxon>
        <taxon>Austropuccinia</taxon>
    </lineage>
</organism>
<name>A0A9Q3GIA0_9BASI</name>
<dbReference type="PANTHER" id="PTHR33246:SF51">
    <property type="entry name" value="MYB_SANT-LIKE DOMAIN-CONTAINING PROTEIN"/>
    <property type="match status" value="1"/>
</dbReference>
<gene>
    <name evidence="3" type="ORF">O181_008176</name>
</gene>
<accession>A0A9Q3GIA0</accession>
<evidence type="ECO:0000313" key="4">
    <source>
        <dbReference type="Proteomes" id="UP000765509"/>
    </source>
</evidence>
<sequence>MNTIISPSFQPDITPKIDISQEDSLQSIQSQAEGSSHVTHDKNKRYRRTKAQIDYDNKIKQTQIEYENKMKELHEAKERDKGAIYHQNPQFVREDYERICTYIENPDHYNDLFGEINHRSTWGSKKITRIQAYENFAKHLNLNHSKGTLKLDGRKLQQRWSTFKKRYLEAVKILNDYGSKVQSNEYSEFIGALEARCPCFERMHKIFGDKLSSPVSFNLDKLKPSVTENSKNQAGNYSGQLHPQEASSRLAGNLIHLNECLPRDSITLDEQNDGSDSPQDTYFDDSPQSSDEDDNLTSSPEDSHQSNETLSQILSHPKKRLSTRNPTSKGHKLPKLSESEKSSVIGAITELIAAKQLLLTQQIEFRRERAQKEDEFRSLELENKKVEIETQKQALLRADRLAAVNQWVIQGRSVTDIEGLLKMTFN</sequence>
<feature type="region of interest" description="Disordered" evidence="2">
    <location>
        <begin position="266"/>
        <end position="339"/>
    </location>
</feature>
<dbReference type="PANTHER" id="PTHR33246">
    <property type="entry name" value="CCHC-TYPE DOMAIN-CONTAINING PROTEIN"/>
    <property type="match status" value="1"/>
</dbReference>
<dbReference type="Proteomes" id="UP000765509">
    <property type="component" value="Unassembled WGS sequence"/>
</dbReference>
<feature type="compositionally biased region" description="Polar residues" evidence="2">
    <location>
        <begin position="296"/>
        <end position="314"/>
    </location>
</feature>
<reference evidence="3" key="1">
    <citation type="submission" date="2021-03" db="EMBL/GenBank/DDBJ databases">
        <title>Draft genome sequence of rust myrtle Austropuccinia psidii MF-1, a brazilian biotype.</title>
        <authorList>
            <person name="Quecine M.C."/>
            <person name="Pachon D.M.R."/>
            <person name="Bonatelli M.L."/>
            <person name="Correr F.H."/>
            <person name="Franceschini L.M."/>
            <person name="Leite T.F."/>
            <person name="Margarido G.R.A."/>
            <person name="Almeida C.A."/>
            <person name="Ferrarezi J.A."/>
            <person name="Labate C.A."/>
        </authorList>
    </citation>
    <scope>NUCLEOTIDE SEQUENCE</scope>
    <source>
        <strain evidence="3">MF-1</strain>
    </source>
</reference>
<evidence type="ECO:0000256" key="2">
    <source>
        <dbReference type="SAM" id="MobiDB-lite"/>
    </source>
</evidence>
<evidence type="ECO:0000256" key="1">
    <source>
        <dbReference type="SAM" id="Coils"/>
    </source>
</evidence>
<evidence type="ECO:0000313" key="3">
    <source>
        <dbReference type="EMBL" id="MBW0468461.1"/>
    </source>
</evidence>
<keyword evidence="1" id="KW-0175">Coiled coil</keyword>